<evidence type="ECO:0000313" key="3">
    <source>
        <dbReference type="Proteomes" id="UP001642409"/>
    </source>
</evidence>
<gene>
    <name evidence="2" type="ORF">HINF_LOCUS71073</name>
    <name evidence="1" type="ORF">HINF_LOCUS7271</name>
</gene>
<dbReference type="AlphaFoldDB" id="A0AA86NI07"/>
<dbReference type="EMBL" id="CATOUU010000182">
    <property type="protein sequence ID" value="CAI9919626.1"/>
    <property type="molecule type" value="Genomic_DNA"/>
</dbReference>
<organism evidence="1">
    <name type="scientific">Hexamita inflata</name>
    <dbReference type="NCBI Taxonomy" id="28002"/>
    <lineage>
        <taxon>Eukaryota</taxon>
        <taxon>Metamonada</taxon>
        <taxon>Diplomonadida</taxon>
        <taxon>Hexamitidae</taxon>
        <taxon>Hexamitinae</taxon>
        <taxon>Hexamita</taxon>
    </lineage>
</organism>
<dbReference type="Proteomes" id="UP001642409">
    <property type="component" value="Unassembled WGS sequence"/>
</dbReference>
<evidence type="ECO:0000313" key="1">
    <source>
        <dbReference type="EMBL" id="CAI9919626.1"/>
    </source>
</evidence>
<dbReference type="EMBL" id="CAXDID020000542">
    <property type="protein sequence ID" value="CAL6101259.1"/>
    <property type="molecule type" value="Genomic_DNA"/>
</dbReference>
<reference evidence="2 3" key="2">
    <citation type="submission" date="2024-07" db="EMBL/GenBank/DDBJ databases">
        <authorList>
            <person name="Akdeniz Z."/>
        </authorList>
    </citation>
    <scope>NUCLEOTIDE SEQUENCE [LARGE SCALE GENOMIC DNA]</scope>
</reference>
<proteinExistence type="predicted"/>
<comment type="caution">
    <text evidence="1">The sequence shown here is derived from an EMBL/GenBank/DDBJ whole genome shotgun (WGS) entry which is preliminary data.</text>
</comment>
<evidence type="ECO:0000313" key="2">
    <source>
        <dbReference type="EMBL" id="CAL6101259.1"/>
    </source>
</evidence>
<sequence>MQMNHQPLPNPISTMQVTYAQYFPVSEQVLTLCGQLLFVHLRENARNAILLSSSCTQFYATEEESVLTVRITETSSFSIKVFRNSPFDKQLNEEELPFNYSFDSENKLVLNSPEKGVKISSPVQFQINKSEIIRVTNEIIVQRVNGMCVLNLVSNGKIIHQITLVAHLISEGEKLLFKAENKIDNKKYYAVGVNKGRMNVETIETNQIAEGAYYVKGKIWGNRYESPLASEEIK</sequence>
<protein>
    <submittedName>
        <fullName evidence="2">Hypothetical_protein</fullName>
    </submittedName>
</protein>
<reference evidence="1" key="1">
    <citation type="submission" date="2023-06" db="EMBL/GenBank/DDBJ databases">
        <authorList>
            <person name="Kurt Z."/>
        </authorList>
    </citation>
    <scope>NUCLEOTIDE SEQUENCE</scope>
</reference>
<keyword evidence="3" id="KW-1185">Reference proteome</keyword>
<name>A0AA86NI07_9EUKA</name>
<accession>A0AA86NI07</accession>